<dbReference type="AlphaFoldDB" id="A0A0V1DUE1"/>
<protein>
    <submittedName>
        <fullName evidence="1">Uncharacterized protein</fullName>
    </submittedName>
</protein>
<name>A0A0V1DUE1_TRIPS</name>
<evidence type="ECO:0000313" key="1">
    <source>
        <dbReference type="EMBL" id="KRY65099.1"/>
    </source>
</evidence>
<accession>A0A0V1DUE1</accession>
<comment type="caution">
    <text evidence="1">The sequence shown here is derived from an EMBL/GenBank/DDBJ whole genome shotgun (WGS) entry which is preliminary data.</text>
</comment>
<dbReference type="Proteomes" id="UP000054632">
    <property type="component" value="Unassembled WGS sequence"/>
</dbReference>
<dbReference type="EMBL" id="JYDR01000231">
    <property type="protein sequence ID" value="KRY65099.1"/>
    <property type="molecule type" value="Genomic_DNA"/>
</dbReference>
<evidence type="ECO:0000313" key="2">
    <source>
        <dbReference type="Proteomes" id="UP000054632"/>
    </source>
</evidence>
<gene>
    <name evidence="1" type="ORF">T4A_9046</name>
</gene>
<proteinExistence type="predicted"/>
<organism evidence="1 2">
    <name type="scientific">Trichinella pseudospiralis</name>
    <name type="common">Parasitic roundworm</name>
    <dbReference type="NCBI Taxonomy" id="6337"/>
    <lineage>
        <taxon>Eukaryota</taxon>
        <taxon>Metazoa</taxon>
        <taxon>Ecdysozoa</taxon>
        <taxon>Nematoda</taxon>
        <taxon>Enoplea</taxon>
        <taxon>Dorylaimia</taxon>
        <taxon>Trichinellida</taxon>
        <taxon>Trichinellidae</taxon>
        <taxon>Trichinella</taxon>
    </lineage>
</organism>
<reference evidence="1 2" key="1">
    <citation type="submission" date="2015-01" db="EMBL/GenBank/DDBJ databases">
        <title>Evolution of Trichinella species and genotypes.</title>
        <authorList>
            <person name="Korhonen P.K."/>
            <person name="Edoardo P."/>
            <person name="Giuseppe L.R."/>
            <person name="Gasser R.B."/>
        </authorList>
    </citation>
    <scope>NUCLEOTIDE SEQUENCE [LARGE SCALE GENOMIC DNA]</scope>
    <source>
        <strain evidence="1">ISS13</strain>
    </source>
</reference>
<sequence length="33" mass="3703">MDIMGINRLAKGILDAIYSTTTEFLSLKLSKMQ</sequence>